<dbReference type="PROSITE" id="PS51375">
    <property type="entry name" value="PPR"/>
    <property type="match status" value="2"/>
</dbReference>
<keyword evidence="1" id="KW-0677">Repeat</keyword>
<feature type="compositionally biased region" description="Polar residues" evidence="3">
    <location>
        <begin position="367"/>
        <end position="381"/>
    </location>
</feature>
<evidence type="ECO:0000256" key="3">
    <source>
        <dbReference type="SAM" id="MobiDB-lite"/>
    </source>
</evidence>
<evidence type="ECO:0000256" key="2">
    <source>
        <dbReference type="PROSITE-ProRule" id="PRU00708"/>
    </source>
</evidence>
<dbReference type="EMBL" id="CAUYUJ010015105">
    <property type="protein sequence ID" value="CAK0849922.1"/>
    <property type="molecule type" value="Genomic_DNA"/>
</dbReference>
<feature type="repeat" description="PPR" evidence="2">
    <location>
        <begin position="437"/>
        <end position="471"/>
    </location>
</feature>
<feature type="region of interest" description="Disordered" evidence="3">
    <location>
        <begin position="194"/>
        <end position="258"/>
    </location>
</feature>
<feature type="compositionally biased region" description="Polar residues" evidence="3">
    <location>
        <begin position="227"/>
        <end position="248"/>
    </location>
</feature>
<protein>
    <submittedName>
        <fullName evidence="4">Uncharacterized protein</fullName>
    </submittedName>
</protein>
<dbReference type="Proteomes" id="UP001189429">
    <property type="component" value="Unassembled WGS sequence"/>
</dbReference>
<feature type="region of interest" description="Disordered" evidence="3">
    <location>
        <begin position="1"/>
        <end position="71"/>
    </location>
</feature>
<name>A0ABN9TV94_9DINO</name>
<keyword evidence="5" id="KW-1185">Reference proteome</keyword>
<comment type="caution">
    <text evidence="4">The sequence shown here is derived from an EMBL/GenBank/DDBJ whole genome shotgun (WGS) entry which is preliminary data.</text>
</comment>
<evidence type="ECO:0000313" key="5">
    <source>
        <dbReference type="Proteomes" id="UP001189429"/>
    </source>
</evidence>
<dbReference type="Pfam" id="PF01535">
    <property type="entry name" value="PPR"/>
    <property type="match status" value="1"/>
</dbReference>
<sequence length="520" mass="56841">MPMADADCRRRRRRYRKGEGHLAPRHSAHAVVAQPSSPDSAFAPSSGQPQPRTRSVRLDDGDDISPAPDPGSIIVVESPALTAAHEVRRIFGLPSSLSQARLQPTQKDVHHTLVAYLWDYHPTLDDKSMNFVKDYDANIPAPSDLETSWSARQLAPFLREVHGPEVPGDGLPDGATWEGKRWAAARAEVEGLDYDEEKGDAAPPTPAPPPGGTPAGTRRPSLACKLVNSSDPAAASGSNRALPQTASSRPPLANPREWGSKRVFDDLVDPIGRGPMCEERLGNVELDKFAEAPSAKISRLQRTLGGVFSSIWHAYTRLHPAANGPKSDPALNPEGTCRAFLDAWKRCGYDAYVMDGNGRERDKWSGHQGTSTPQHEGYATSSRQPWVWDSWSRSQAWNGDGWQAAGKETLLARLNQLAEKGEVAAAERVFRDLLPGSRMVWNTMIKACSNAGDLPRAEGLVREMRAGAVQENVQTFGKLIEAAAKSGDDESAERWMAELQRRGFQLNRVVLSAVVIRLVR</sequence>
<dbReference type="InterPro" id="IPR002885">
    <property type="entry name" value="PPR_rpt"/>
</dbReference>
<reference evidence="4" key="1">
    <citation type="submission" date="2023-10" db="EMBL/GenBank/DDBJ databases">
        <authorList>
            <person name="Chen Y."/>
            <person name="Shah S."/>
            <person name="Dougan E. K."/>
            <person name="Thang M."/>
            <person name="Chan C."/>
        </authorList>
    </citation>
    <scope>NUCLEOTIDE SEQUENCE [LARGE SCALE GENOMIC DNA]</scope>
</reference>
<gene>
    <name evidence="4" type="ORF">PCOR1329_LOCUS42496</name>
</gene>
<proteinExistence type="predicted"/>
<feature type="region of interest" description="Disordered" evidence="3">
    <location>
        <begin position="361"/>
        <end position="381"/>
    </location>
</feature>
<evidence type="ECO:0000313" key="4">
    <source>
        <dbReference type="EMBL" id="CAK0849922.1"/>
    </source>
</evidence>
<dbReference type="PANTHER" id="PTHR47447:SF23">
    <property type="entry name" value="PENTACOTRIPEPTIDE-REPEAT REGION OF PRORP DOMAIN-CONTAINING PROTEIN"/>
    <property type="match status" value="1"/>
</dbReference>
<feature type="compositionally biased region" description="Pro residues" evidence="3">
    <location>
        <begin position="203"/>
        <end position="212"/>
    </location>
</feature>
<feature type="repeat" description="PPR" evidence="2">
    <location>
        <begin position="472"/>
        <end position="506"/>
    </location>
</feature>
<accession>A0ABN9TV94</accession>
<dbReference type="InterPro" id="IPR011990">
    <property type="entry name" value="TPR-like_helical_dom_sf"/>
</dbReference>
<feature type="compositionally biased region" description="Low complexity" evidence="3">
    <location>
        <begin position="33"/>
        <end position="46"/>
    </location>
</feature>
<dbReference type="NCBIfam" id="TIGR00756">
    <property type="entry name" value="PPR"/>
    <property type="match status" value="1"/>
</dbReference>
<dbReference type="Gene3D" id="1.25.40.10">
    <property type="entry name" value="Tetratricopeptide repeat domain"/>
    <property type="match status" value="1"/>
</dbReference>
<dbReference type="PANTHER" id="PTHR47447">
    <property type="entry name" value="OS03G0856100 PROTEIN"/>
    <property type="match status" value="1"/>
</dbReference>
<organism evidence="4 5">
    <name type="scientific">Prorocentrum cordatum</name>
    <dbReference type="NCBI Taxonomy" id="2364126"/>
    <lineage>
        <taxon>Eukaryota</taxon>
        <taxon>Sar</taxon>
        <taxon>Alveolata</taxon>
        <taxon>Dinophyceae</taxon>
        <taxon>Prorocentrales</taxon>
        <taxon>Prorocentraceae</taxon>
        <taxon>Prorocentrum</taxon>
    </lineage>
</organism>
<evidence type="ECO:0000256" key="1">
    <source>
        <dbReference type="ARBA" id="ARBA00022737"/>
    </source>
</evidence>